<accession>A0A848MJR0</accession>
<organism evidence="1 2">
    <name type="scientific">Rouxiella aceris</name>
    <dbReference type="NCBI Taxonomy" id="2703884"/>
    <lineage>
        <taxon>Bacteria</taxon>
        <taxon>Pseudomonadati</taxon>
        <taxon>Pseudomonadota</taxon>
        <taxon>Gammaproteobacteria</taxon>
        <taxon>Enterobacterales</taxon>
        <taxon>Yersiniaceae</taxon>
        <taxon>Rouxiella</taxon>
    </lineage>
</organism>
<dbReference type="RefSeq" id="WP_169403067.1">
    <property type="nucleotide sequence ID" value="NZ_JAADJU010000005.1"/>
</dbReference>
<gene>
    <name evidence="1" type="ORF">GW590_10780</name>
</gene>
<name>A0A848MJR0_9GAMM</name>
<proteinExistence type="predicted"/>
<sequence>MGQFFTSLPVPAGVAFHAGPSLAVLTSMLRDVKINPPFILSRYPSRRFPTPLLISAAGKGGRRHVA</sequence>
<evidence type="ECO:0000313" key="1">
    <source>
        <dbReference type="EMBL" id="NMP27351.1"/>
    </source>
</evidence>
<dbReference type="AlphaFoldDB" id="A0A848MJR0"/>
<protein>
    <submittedName>
        <fullName evidence="1">Uncharacterized protein</fullName>
    </submittedName>
</protein>
<dbReference type="EMBL" id="JAADJU010000005">
    <property type="protein sequence ID" value="NMP27351.1"/>
    <property type="molecule type" value="Genomic_DNA"/>
</dbReference>
<reference evidence="1 2" key="2">
    <citation type="submission" date="2020-06" db="EMBL/GenBank/DDBJ databases">
        <title>Polyphasic characterization of a Rahnella strain isolated from tree sap.</title>
        <authorList>
            <person name="Kim I.S."/>
        </authorList>
    </citation>
    <scope>NUCLEOTIDE SEQUENCE [LARGE SCALE GENOMIC DNA]</scope>
    <source>
        <strain evidence="1 2">SAP-1</strain>
    </source>
</reference>
<evidence type="ECO:0000313" key="2">
    <source>
        <dbReference type="Proteomes" id="UP000585363"/>
    </source>
</evidence>
<comment type="caution">
    <text evidence="1">The sequence shown here is derived from an EMBL/GenBank/DDBJ whole genome shotgun (WGS) entry which is preliminary data.</text>
</comment>
<reference evidence="1 2" key="1">
    <citation type="submission" date="2020-01" db="EMBL/GenBank/DDBJ databases">
        <authorList>
            <person name="Lee S.D."/>
        </authorList>
    </citation>
    <scope>NUCLEOTIDE SEQUENCE [LARGE SCALE GENOMIC DNA]</scope>
    <source>
        <strain evidence="1 2">SAP-1</strain>
    </source>
</reference>
<dbReference type="Proteomes" id="UP000585363">
    <property type="component" value="Unassembled WGS sequence"/>
</dbReference>
<keyword evidence="2" id="KW-1185">Reference proteome</keyword>